<dbReference type="Proteomes" id="UP000265520">
    <property type="component" value="Unassembled WGS sequence"/>
</dbReference>
<sequence>VATSVSEKEKIVKKQKTQKKRAPRARRNLVIHEKDDEETDEEPLQQKRKRTVTDKDQPEPKKMTTEAKTGISHSPKNDVTDSQALPLPENEIDIDPAL</sequence>
<feature type="non-terminal residue" evidence="2">
    <location>
        <position position="98"/>
    </location>
</feature>
<name>A0A392SUE3_9FABA</name>
<feature type="non-terminal residue" evidence="2">
    <location>
        <position position="1"/>
    </location>
</feature>
<accession>A0A392SUE3</accession>
<evidence type="ECO:0000313" key="3">
    <source>
        <dbReference type="Proteomes" id="UP000265520"/>
    </source>
</evidence>
<proteinExistence type="predicted"/>
<evidence type="ECO:0000313" key="2">
    <source>
        <dbReference type="EMBL" id="MCI52072.1"/>
    </source>
</evidence>
<reference evidence="2 3" key="1">
    <citation type="journal article" date="2018" name="Front. Plant Sci.">
        <title>Red Clover (Trifolium pratense) and Zigzag Clover (T. medium) - A Picture of Genomic Similarities and Differences.</title>
        <authorList>
            <person name="Dluhosova J."/>
            <person name="Istvanek J."/>
            <person name="Nedelnik J."/>
            <person name="Repkova J."/>
        </authorList>
    </citation>
    <scope>NUCLEOTIDE SEQUENCE [LARGE SCALE GENOMIC DNA]</scope>
    <source>
        <strain evidence="3">cv. 10/8</strain>
        <tissue evidence="2">Leaf</tissue>
    </source>
</reference>
<feature type="compositionally biased region" description="Basic and acidic residues" evidence="1">
    <location>
        <begin position="51"/>
        <end position="65"/>
    </location>
</feature>
<protein>
    <submittedName>
        <fullName evidence="2">Uncharacterized protein</fullName>
    </submittedName>
</protein>
<feature type="region of interest" description="Disordered" evidence="1">
    <location>
        <begin position="1"/>
        <end position="98"/>
    </location>
</feature>
<evidence type="ECO:0000256" key="1">
    <source>
        <dbReference type="SAM" id="MobiDB-lite"/>
    </source>
</evidence>
<comment type="caution">
    <text evidence="2">The sequence shown here is derived from an EMBL/GenBank/DDBJ whole genome shotgun (WGS) entry which is preliminary data.</text>
</comment>
<feature type="compositionally biased region" description="Basic and acidic residues" evidence="1">
    <location>
        <begin position="1"/>
        <end position="12"/>
    </location>
</feature>
<dbReference type="EMBL" id="LXQA010441664">
    <property type="protein sequence ID" value="MCI52072.1"/>
    <property type="molecule type" value="Genomic_DNA"/>
</dbReference>
<organism evidence="2 3">
    <name type="scientific">Trifolium medium</name>
    <dbReference type="NCBI Taxonomy" id="97028"/>
    <lineage>
        <taxon>Eukaryota</taxon>
        <taxon>Viridiplantae</taxon>
        <taxon>Streptophyta</taxon>
        <taxon>Embryophyta</taxon>
        <taxon>Tracheophyta</taxon>
        <taxon>Spermatophyta</taxon>
        <taxon>Magnoliopsida</taxon>
        <taxon>eudicotyledons</taxon>
        <taxon>Gunneridae</taxon>
        <taxon>Pentapetalae</taxon>
        <taxon>rosids</taxon>
        <taxon>fabids</taxon>
        <taxon>Fabales</taxon>
        <taxon>Fabaceae</taxon>
        <taxon>Papilionoideae</taxon>
        <taxon>50 kb inversion clade</taxon>
        <taxon>NPAAA clade</taxon>
        <taxon>Hologalegina</taxon>
        <taxon>IRL clade</taxon>
        <taxon>Trifolieae</taxon>
        <taxon>Trifolium</taxon>
    </lineage>
</organism>
<feature type="compositionally biased region" description="Basic residues" evidence="1">
    <location>
        <begin position="13"/>
        <end position="29"/>
    </location>
</feature>
<dbReference type="AlphaFoldDB" id="A0A392SUE3"/>
<keyword evidence="3" id="KW-1185">Reference proteome</keyword>